<dbReference type="Gene3D" id="1.10.238.10">
    <property type="entry name" value="EF-hand"/>
    <property type="match status" value="2"/>
</dbReference>
<dbReference type="InterPro" id="IPR018247">
    <property type="entry name" value="EF_Hand_1_Ca_BS"/>
</dbReference>
<dbReference type="CDD" id="cd00051">
    <property type="entry name" value="EFh"/>
    <property type="match status" value="1"/>
</dbReference>
<evidence type="ECO:0000256" key="2">
    <source>
        <dbReference type="ARBA" id="ARBA00022723"/>
    </source>
</evidence>
<dbReference type="Proteomes" id="UP000594262">
    <property type="component" value="Unplaced"/>
</dbReference>
<protein>
    <recommendedName>
        <fullName evidence="7">EF-hand domain-containing protein</fullName>
    </recommendedName>
</protein>
<evidence type="ECO:0000313" key="9">
    <source>
        <dbReference type="Proteomes" id="UP000594262"/>
    </source>
</evidence>
<dbReference type="InterPro" id="IPR002048">
    <property type="entry name" value="EF_hand_dom"/>
</dbReference>
<dbReference type="OrthoDB" id="444540at2759"/>
<dbReference type="PROSITE" id="PS50222">
    <property type="entry name" value="EF_HAND_2"/>
    <property type="match status" value="3"/>
</dbReference>
<dbReference type="GO" id="GO:0008218">
    <property type="term" value="P:bioluminescence"/>
    <property type="evidence" value="ECO:0007669"/>
    <property type="project" value="UniProtKB-KW"/>
</dbReference>
<dbReference type="SUPFAM" id="SSF47473">
    <property type="entry name" value="EF-hand"/>
    <property type="match status" value="1"/>
</dbReference>
<evidence type="ECO:0000259" key="7">
    <source>
        <dbReference type="PROSITE" id="PS50222"/>
    </source>
</evidence>
<dbReference type="SMART" id="SM00054">
    <property type="entry name" value="EFh"/>
    <property type="match status" value="3"/>
</dbReference>
<dbReference type="GeneID" id="136802401"/>
<evidence type="ECO:0000256" key="4">
    <source>
        <dbReference type="ARBA" id="ARBA00022837"/>
    </source>
</evidence>
<dbReference type="InterPro" id="IPR051581">
    <property type="entry name" value="Ca-bind"/>
</dbReference>
<organism evidence="8 9">
    <name type="scientific">Clytia hemisphaerica</name>
    <dbReference type="NCBI Taxonomy" id="252671"/>
    <lineage>
        <taxon>Eukaryota</taxon>
        <taxon>Metazoa</taxon>
        <taxon>Cnidaria</taxon>
        <taxon>Hydrozoa</taxon>
        <taxon>Hydroidolina</taxon>
        <taxon>Leptothecata</taxon>
        <taxon>Obeliida</taxon>
        <taxon>Clytiidae</taxon>
        <taxon>Clytia</taxon>
    </lineage>
</organism>
<dbReference type="InterPro" id="IPR011992">
    <property type="entry name" value="EF-hand-dom_pair"/>
</dbReference>
<dbReference type="EnsemblMetazoa" id="CLYHEMT004608.1">
    <property type="protein sequence ID" value="CLYHEMP004608.1"/>
    <property type="gene ID" value="CLYHEMG004608"/>
</dbReference>
<dbReference type="AlphaFoldDB" id="A0A7M5V936"/>
<dbReference type="PROSITE" id="PS00018">
    <property type="entry name" value="EF_HAND_1"/>
    <property type="match status" value="2"/>
</dbReference>
<feature type="domain" description="EF-hand" evidence="7">
    <location>
        <begin position="52"/>
        <end position="87"/>
    </location>
</feature>
<evidence type="ECO:0000313" key="8">
    <source>
        <dbReference type="EnsemblMetazoa" id="CLYHEMP004608.1"/>
    </source>
</evidence>
<dbReference type="PANTHER" id="PTHR34524">
    <property type="entry name" value="CALCYPHOSIN"/>
    <property type="match status" value="1"/>
</dbReference>
<dbReference type="GO" id="GO:0005509">
    <property type="term" value="F:calcium ion binding"/>
    <property type="evidence" value="ECO:0007669"/>
    <property type="project" value="InterPro"/>
</dbReference>
<keyword evidence="4" id="KW-0106">Calcium</keyword>
<dbReference type="PANTHER" id="PTHR34524:SF6">
    <property type="entry name" value="CALCYPHOSINE LIKE"/>
    <property type="match status" value="1"/>
</dbReference>
<comment type="similarity">
    <text evidence="1">Belongs to the aequorin family.</text>
</comment>
<dbReference type="RefSeq" id="XP_066915241.1">
    <property type="nucleotide sequence ID" value="XM_067059140.1"/>
</dbReference>
<sequence>MSMDEFRAKVLERGASSIKGIGRTFRIYDDDGNKSLNLEEFCEGVKDYGLDFDADKCSELFKTFDKDGSGSLSFDEFLVGLRGNLNDGRMKIVKEAFKRADRSGDGVFDAKDMKRVYKVTEHPKYKNGEWDENQVFTDFLKSFEPDESKRDGKVTEEEFINYYAGVSANIDNDAYFNLMLRNAWKI</sequence>
<evidence type="ECO:0000256" key="1">
    <source>
        <dbReference type="ARBA" id="ARBA00007828"/>
    </source>
</evidence>
<evidence type="ECO:0000256" key="6">
    <source>
        <dbReference type="ARBA" id="ARBA00023262"/>
    </source>
</evidence>
<evidence type="ECO:0000256" key="3">
    <source>
        <dbReference type="ARBA" id="ARBA00022737"/>
    </source>
</evidence>
<dbReference type="Pfam" id="PF13499">
    <property type="entry name" value="EF-hand_7"/>
    <property type="match status" value="1"/>
</dbReference>
<keyword evidence="3" id="KW-0677">Repeat</keyword>
<feature type="domain" description="EF-hand" evidence="7">
    <location>
        <begin position="16"/>
        <end position="51"/>
    </location>
</feature>
<feature type="domain" description="EF-hand" evidence="7">
    <location>
        <begin position="88"/>
        <end position="123"/>
    </location>
</feature>
<reference evidence="8" key="1">
    <citation type="submission" date="2021-01" db="UniProtKB">
        <authorList>
            <consortium name="EnsemblMetazoa"/>
        </authorList>
    </citation>
    <scope>IDENTIFICATION</scope>
</reference>
<keyword evidence="5" id="KW-0455">Luminescence</keyword>
<keyword evidence="6" id="KW-0599">Photoprotein</keyword>
<keyword evidence="2" id="KW-0479">Metal-binding</keyword>
<name>A0A7M5V936_9CNID</name>
<proteinExistence type="inferred from homology"/>
<accession>A0A7M5V936</accession>
<keyword evidence="9" id="KW-1185">Reference proteome</keyword>
<evidence type="ECO:0000256" key="5">
    <source>
        <dbReference type="ARBA" id="ARBA00023223"/>
    </source>
</evidence>